<keyword evidence="2" id="KW-1185">Reference proteome</keyword>
<evidence type="ECO:0000313" key="2">
    <source>
        <dbReference type="Proteomes" id="UP001170310"/>
    </source>
</evidence>
<protein>
    <submittedName>
        <fullName evidence="1">Uncharacterized protein</fullName>
    </submittedName>
</protein>
<proteinExistence type="predicted"/>
<feature type="non-terminal residue" evidence="1">
    <location>
        <position position="71"/>
    </location>
</feature>
<organism evidence="1 2">
    <name type="scientific">Staphylococcus pasteuri_A</name>
    <dbReference type="NCBI Taxonomy" id="3062664"/>
    <lineage>
        <taxon>Bacteria</taxon>
        <taxon>Bacillati</taxon>
        <taxon>Bacillota</taxon>
        <taxon>Bacilli</taxon>
        <taxon>Bacillales</taxon>
        <taxon>Staphylococcaceae</taxon>
        <taxon>Staphylococcus</taxon>
    </lineage>
</organism>
<sequence>MSLLLFAEGGTEFNAQLDALSNDVLYFDVSPLNESEAFELASLLFNRADYVAEFENQQAIEQHIASAKGNP</sequence>
<dbReference type="Proteomes" id="UP001170310">
    <property type="component" value="Unassembled WGS sequence"/>
</dbReference>
<dbReference type="EMBL" id="JAUOQO010001010">
    <property type="protein sequence ID" value="MDO6575644.1"/>
    <property type="molecule type" value="Genomic_DNA"/>
</dbReference>
<dbReference type="AlphaFoldDB" id="A0AAW7YTK0"/>
<evidence type="ECO:0000313" key="1">
    <source>
        <dbReference type="EMBL" id="MDO6575644.1"/>
    </source>
</evidence>
<gene>
    <name evidence="1" type="ORF">Q4528_16165</name>
</gene>
<comment type="caution">
    <text evidence="1">The sequence shown here is derived from an EMBL/GenBank/DDBJ whole genome shotgun (WGS) entry which is preliminary data.</text>
</comment>
<reference evidence="1" key="1">
    <citation type="submission" date="2023-07" db="EMBL/GenBank/DDBJ databases">
        <title>Genome content predicts the carbon catabolic preferences of heterotrophic bacteria.</title>
        <authorList>
            <person name="Gralka M."/>
        </authorList>
    </citation>
    <scope>NUCLEOTIDE SEQUENCE</scope>
    <source>
        <strain evidence="1">E2R20</strain>
    </source>
</reference>
<accession>A0AAW7YTK0</accession>
<name>A0AAW7YTK0_9STAP</name>